<organism evidence="1 2">
    <name type="scientific">Rhodovulum steppense</name>
    <dbReference type="NCBI Taxonomy" id="540251"/>
    <lineage>
        <taxon>Bacteria</taxon>
        <taxon>Pseudomonadati</taxon>
        <taxon>Pseudomonadota</taxon>
        <taxon>Alphaproteobacteria</taxon>
        <taxon>Rhodobacterales</taxon>
        <taxon>Paracoccaceae</taxon>
        <taxon>Rhodovulum</taxon>
    </lineage>
</organism>
<dbReference type="Proteomes" id="UP000295277">
    <property type="component" value="Unassembled WGS sequence"/>
</dbReference>
<evidence type="ECO:0000313" key="1">
    <source>
        <dbReference type="EMBL" id="TCM87456.1"/>
    </source>
</evidence>
<accession>A0A4R1Z263</accession>
<sequence>MTDAGQRGLGHSTNLVGRPPDWLASCAFNEAPAPLHIWGVREMNSSLFAMLDQAETPAEAGGAFLAYMTAMFGLDDEQRDEGSGKRRFRSSFLRLIQGWSFDSNGPEGAVLKGWVESRFGVCPSFHKGIIAQVSDPAWAGYVEEKMASGFHNNAIWVQLDLLFEFCQWAIARFAFPGQTHLTLFRGVNGFDEHRIVERIDRRAAVVRLNNLVSFTTDRSVADCFGDRILTAQVPLAKVLFFNGLLPATLPRGEAEVLALGGEYRVRVDYV</sequence>
<gene>
    <name evidence="1" type="ORF">EV216_1027</name>
</gene>
<dbReference type="GO" id="GO:0030701">
    <property type="term" value="F:NAD+-dinitrogen-reductase ADP-D-ribosyltransferase activity"/>
    <property type="evidence" value="ECO:0007669"/>
    <property type="project" value="InterPro"/>
</dbReference>
<dbReference type="Pfam" id="PF07357">
    <property type="entry name" value="DRAT"/>
    <property type="match status" value="1"/>
</dbReference>
<dbReference type="OrthoDB" id="183043at2"/>
<name>A0A4R1Z263_9RHOB</name>
<dbReference type="GO" id="GO:0009399">
    <property type="term" value="P:nitrogen fixation"/>
    <property type="evidence" value="ECO:0007669"/>
    <property type="project" value="InterPro"/>
</dbReference>
<dbReference type="AlphaFoldDB" id="A0A4R1Z263"/>
<dbReference type="RefSeq" id="WP_132693238.1">
    <property type="nucleotide sequence ID" value="NZ_SLVM01000002.1"/>
</dbReference>
<dbReference type="EMBL" id="SLVM01000002">
    <property type="protein sequence ID" value="TCM87456.1"/>
    <property type="molecule type" value="Genomic_DNA"/>
</dbReference>
<keyword evidence="2" id="KW-1185">Reference proteome</keyword>
<protein>
    <submittedName>
        <fullName evidence="1">NAD+--dinitrogen-reductase ADP-D-ribosyltransferase</fullName>
    </submittedName>
</protein>
<dbReference type="InterPro" id="IPR009953">
    <property type="entry name" value="DRA_trans"/>
</dbReference>
<comment type="caution">
    <text evidence="1">The sequence shown here is derived from an EMBL/GenBank/DDBJ whole genome shotgun (WGS) entry which is preliminary data.</text>
</comment>
<evidence type="ECO:0000313" key="2">
    <source>
        <dbReference type="Proteomes" id="UP000295277"/>
    </source>
</evidence>
<keyword evidence="1" id="KW-0808">Transferase</keyword>
<reference evidence="1 2" key="1">
    <citation type="submission" date="2019-03" db="EMBL/GenBank/DDBJ databases">
        <title>Genomic Encyclopedia of Type Strains, Phase IV (KMG-IV): sequencing the most valuable type-strain genomes for metagenomic binning, comparative biology and taxonomic classification.</title>
        <authorList>
            <person name="Goeker M."/>
        </authorList>
    </citation>
    <scope>NUCLEOTIDE SEQUENCE [LARGE SCALE GENOMIC DNA]</scope>
    <source>
        <strain evidence="1 2">DSM 21153</strain>
    </source>
</reference>
<proteinExistence type="predicted"/>